<dbReference type="AlphaFoldDB" id="A0A9D4UJ31"/>
<dbReference type="PANTHER" id="PTHR33194">
    <property type="entry name" value="ZINC KNUCKLE DOMAINCONTAINING PROTEIN"/>
    <property type="match status" value="1"/>
</dbReference>
<evidence type="ECO:0000313" key="3">
    <source>
        <dbReference type="EMBL" id="KAI5068775.1"/>
    </source>
</evidence>
<proteinExistence type="predicted"/>
<accession>A0A9D4UJ31</accession>
<dbReference type="Pfam" id="PF19259">
    <property type="entry name" value="Ty3_capsid"/>
    <property type="match status" value="1"/>
</dbReference>
<name>A0A9D4UJ31_ADICA</name>
<feature type="domain" description="Ty3 transposon capsid-like protein" evidence="2">
    <location>
        <begin position="68"/>
        <end position="225"/>
    </location>
</feature>
<evidence type="ECO:0000313" key="4">
    <source>
        <dbReference type="Proteomes" id="UP000886520"/>
    </source>
</evidence>
<gene>
    <name evidence="3" type="ORF">GOP47_0017120</name>
</gene>
<dbReference type="EMBL" id="JABFUD020000016">
    <property type="protein sequence ID" value="KAI5068775.1"/>
    <property type="molecule type" value="Genomic_DNA"/>
</dbReference>
<sequence length="326" mass="36940">MSRSASPKHNPNSPRYEDASMHPEFSQESAHAHLKHMFSAISNILLQVNHTHQSLIGFLSAQQTQAKHTDSKVRPRPFSGLPSEDVLTWLDHFENVAGYHNWDNECRAHELRTVLEGVAAAWFVQQGENVKHSWSLLKQLLLQSFAHQNVTQTALQQLNSLRQQHTEPVAHFAVKLNQLFLCADPSMSEEMKLYFLWPCLQHDISRRVCDQGPLSFHEAIQIAQRLEGSMNSDLPAPIPPLPQGLISASPPAPTHPTPMDIDVQNVQNTSRRALPARDAQGRPKCFYCNMYEHVRRHCRRLQARQVQNTQIQVSDAATLAALPENF</sequence>
<protein>
    <recommendedName>
        <fullName evidence="2">Ty3 transposon capsid-like protein domain-containing protein</fullName>
    </recommendedName>
</protein>
<feature type="compositionally biased region" description="Polar residues" evidence="1">
    <location>
        <begin position="1"/>
        <end position="13"/>
    </location>
</feature>
<keyword evidence="4" id="KW-1185">Reference proteome</keyword>
<organism evidence="3 4">
    <name type="scientific">Adiantum capillus-veneris</name>
    <name type="common">Maidenhair fern</name>
    <dbReference type="NCBI Taxonomy" id="13818"/>
    <lineage>
        <taxon>Eukaryota</taxon>
        <taxon>Viridiplantae</taxon>
        <taxon>Streptophyta</taxon>
        <taxon>Embryophyta</taxon>
        <taxon>Tracheophyta</taxon>
        <taxon>Polypodiopsida</taxon>
        <taxon>Polypodiidae</taxon>
        <taxon>Polypodiales</taxon>
        <taxon>Pteridineae</taxon>
        <taxon>Pteridaceae</taxon>
        <taxon>Vittarioideae</taxon>
        <taxon>Adiantum</taxon>
    </lineage>
</organism>
<dbReference type="OrthoDB" id="1977614at2759"/>
<evidence type="ECO:0000259" key="2">
    <source>
        <dbReference type="Pfam" id="PF19259"/>
    </source>
</evidence>
<feature type="region of interest" description="Disordered" evidence="1">
    <location>
        <begin position="1"/>
        <end position="28"/>
    </location>
</feature>
<evidence type="ECO:0000256" key="1">
    <source>
        <dbReference type="SAM" id="MobiDB-lite"/>
    </source>
</evidence>
<dbReference type="PANTHER" id="PTHR33194:SF4">
    <property type="entry name" value="CCHC-TYPE DOMAIN-CONTAINING PROTEIN"/>
    <property type="match status" value="1"/>
</dbReference>
<reference evidence="3" key="1">
    <citation type="submission" date="2021-01" db="EMBL/GenBank/DDBJ databases">
        <title>Adiantum capillus-veneris genome.</title>
        <authorList>
            <person name="Fang Y."/>
            <person name="Liao Q."/>
        </authorList>
    </citation>
    <scope>NUCLEOTIDE SEQUENCE</scope>
    <source>
        <strain evidence="3">H3</strain>
        <tissue evidence="3">Leaf</tissue>
    </source>
</reference>
<comment type="caution">
    <text evidence="3">The sequence shown here is derived from an EMBL/GenBank/DDBJ whole genome shotgun (WGS) entry which is preliminary data.</text>
</comment>
<dbReference type="InterPro" id="IPR045358">
    <property type="entry name" value="Ty3_capsid"/>
</dbReference>
<dbReference type="Proteomes" id="UP000886520">
    <property type="component" value="Chromosome 16"/>
</dbReference>